<dbReference type="PANTHER" id="PTHR33362:SF5">
    <property type="entry name" value="C4-DICARBOXYLATE TRAP TRANSPORTER LARGE PERMEASE PROTEIN DCTM"/>
    <property type="match status" value="1"/>
</dbReference>
<dbReference type="Pfam" id="PF04290">
    <property type="entry name" value="DctQ"/>
    <property type="match status" value="1"/>
</dbReference>
<dbReference type="Proteomes" id="UP000184363">
    <property type="component" value="Unassembled WGS sequence"/>
</dbReference>
<keyword evidence="3" id="KW-1003">Cell membrane</keyword>
<dbReference type="InterPro" id="IPR004681">
    <property type="entry name" value="TRAP_DctM"/>
</dbReference>
<feature type="transmembrane region" description="Helical" evidence="8">
    <location>
        <begin position="360"/>
        <end position="384"/>
    </location>
</feature>
<feature type="transmembrane region" description="Helical" evidence="8">
    <location>
        <begin position="440"/>
        <end position="458"/>
    </location>
</feature>
<feature type="transmembrane region" description="Helical" evidence="8">
    <location>
        <begin position="199"/>
        <end position="220"/>
    </location>
</feature>
<evidence type="ECO:0000256" key="3">
    <source>
        <dbReference type="ARBA" id="ARBA00022475"/>
    </source>
</evidence>
<gene>
    <name evidence="11" type="ORF">SAMN05443637_103320</name>
</gene>
<dbReference type="EMBL" id="FRAP01000003">
    <property type="protein sequence ID" value="SHK19536.1"/>
    <property type="molecule type" value="Genomic_DNA"/>
</dbReference>
<evidence type="ECO:0000259" key="9">
    <source>
        <dbReference type="Pfam" id="PF04290"/>
    </source>
</evidence>
<evidence type="ECO:0000256" key="5">
    <source>
        <dbReference type="ARBA" id="ARBA00022692"/>
    </source>
</evidence>
<evidence type="ECO:0000256" key="7">
    <source>
        <dbReference type="ARBA" id="ARBA00023136"/>
    </source>
</evidence>
<keyword evidence="5 8" id="KW-0812">Transmembrane</keyword>
<keyword evidence="12" id="KW-1185">Reference proteome</keyword>
<comment type="subcellular location">
    <subcellularLocation>
        <location evidence="1">Cell inner membrane</location>
        <topology evidence="1">Multi-pass membrane protein</topology>
    </subcellularLocation>
</comment>
<dbReference type="OrthoDB" id="9777699at2"/>
<name>A0A1M6QH58_PSETH</name>
<feature type="transmembrane region" description="Helical" evidence="8">
    <location>
        <begin position="271"/>
        <end position="295"/>
    </location>
</feature>
<keyword evidence="7 8" id="KW-0472">Membrane</keyword>
<keyword evidence="4" id="KW-0997">Cell inner membrane</keyword>
<feature type="transmembrane region" description="Helical" evidence="8">
    <location>
        <begin position="507"/>
        <end position="529"/>
    </location>
</feature>
<feature type="transmembrane region" description="Helical" evidence="8">
    <location>
        <begin position="103"/>
        <end position="121"/>
    </location>
</feature>
<dbReference type="AlphaFoldDB" id="A0A1M6QH58"/>
<feature type="transmembrane region" description="Helical" evidence="8">
    <location>
        <begin position="150"/>
        <end position="171"/>
    </location>
</feature>
<feature type="domain" description="Tripartite ATP-independent periplasmic transporters DctQ component" evidence="9">
    <location>
        <begin position="39"/>
        <end position="172"/>
    </location>
</feature>
<dbReference type="PANTHER" id="PTHR33362">
    <property type="entry name" value="SIALIC ACID TRAP TRANSPORTER PERMEASE PROTEIN SIAT-RELATED"/>
    <property type="match status" value="1"/>
</dbReference>
<reference evidence="11 12" key="1">
    <citation type="submission" date="2016-11" db="EMBL/GenBank/DDBJ databases">
        <authorList>
            <person name="Jaros S."/>
            <person name="Januszkiewicz K."/>
            <person name="Wedrychowicz H."/>
        </authorList>
    </citation>
    <scope>NUCLEOTIDE SEQUENCE [LARGE SCALE GENOMIC DNA]</scope>
    <source>
        <strain evidence="11 12">DSM 43832</strain>
    </source>
</reference>
<dbReference type="InterPro" id="IPR010656">
    <property type="entry name" value="DctM"/>
</dbReference>
<evidence type="ECO:0000256" key="4">
    <source>
        <dbReference type="ARBA" id="ARBA00022519"/>
    </source>
</evidence>
<evidence type="ECO:0000256" key="6">
    <source>
        <dbReference type="ARBA" id="ARBA00022989"/>
    </source>
</evidence>
<evidence type="ECO:0000256" key="2">
    <source>
        <dbReference type="ARBA" id="ARBA00022448"/>
    </source>
</evidence>
<evidence type="ECO:0000256" key="1">
    <source>
        <dbReference type="ARBA" id="ARBA00004429"/>
    </source>
</evidence>
<proteinExistence type="predicted"/>
<protein>
    <submittedName>
        <fullName evidence="11">TRAP transporter, DctM subunit</fullName>
    </submittedName>
</protein>
<feature type="transmembrane region" description="Helical" evidence="8">
    <location>
        <begin position="464"/>
        <end position="486"/>
    </location>
</feature>
<feature type="transmembrane region" description="Helical" evidence="8">
    <location>
        <begin position="591"/>
        <end position="617"/>
    </location>
</feature>
<evidence type="ECO:0000313" key="11">
    <source>
        <dbReference type="EMBL" id="SHK19536.1"/>
    </source>
</evidence>
<keyword evidence="6 8" id="KW-1133">Transmembrane helix</keyword>
<sequence length="670" mass="69056">MVASQAPAPARTAEPGWIRGVRRATTMAGGLVGVAVVLMALTVLADVIGRSVFNSPLLGTLELVAHLWMPIIALLPLAYAQLHDQHIRVELLLESARARDLRLLLAGAAGIGAAASGWIAWICFGKAETSLAIGETVSGLPWMLLWPGRLAVAVAFALSAIACVAHVVLLLRDQDPAGTLTAATQPGEPGAGRRQVPTALFGGLLAAAILAAALILAGGLPRVAIGVAGVALLLCLLALGLPIGFAMVLTGAIGLAGLSGHRVAETSVGNVVYDAVASWSLSVIPLFVLMGVAVWRGGLTAKAYAAARAWLGRLPGGLAVATNYAGAAMATSSGSTMGVTFALGRMALPEMFRSGYHPRLATGSVAMAGTLGQVIPPSILLVVYAGVASVPVGPQLLAAIVPGALLAVGFSVAIVGWAVLRPQVAPRAAGAAGVTWRERWRTLAGAGPLLLVAALVLGGMLGGIFTATEAAACGAVIALVVGWLGLGREHRSVRGAVRFVRSTVADSVAAVSGLFILIAGSLLMGRFLTLSGAAHAFTSWLLGLQLDRIGLLLTLVVMYVVLGMFLESLPMILLTVPLLQPALEALGVDMVWFGVFLIIMCEIGMVFPPIGIITFVVHRMVQDPELNLGRRVGLGDVFRGVLPFVAAALVVTLVLILWPEIVLWLPRTTE</sequence>
<keyword evidence="2" id="KW-0813">Transport</keyword>
<organism evidence="11 12">
    <name type="scientific">Pseudonocardia thermophila</name>
    <dbReference type="NCBI Taxonomy" id="1848"/>
    <lineage>
        <taxon>Bacteria</taxon>
        <taxon>Bacillati</taxon>
        <taxon>Actinomycetota</taxon>
        <taxon>Actinomycetes</taxon>
        <taxon>Pseudonocardiales</taxon>
        <taxon>Pseudonocardiaceae</taxon>
        <taxon>Pseudonocardia</taxon>
    </lineage>
</organism>
<feature type="domain" description="TRAP C4-dicarboxylate transport system permease DctM subunit" evidence="10">
    <location>
        <begin position="231"/>
        <end position="660"/>
    </location>
</feature>
<evidence type="ECO:0000256" key="8">
    <source>
        <dbReference type="SAM" id="Phobius"/>
    </source>
</evidence>
<feature type="transmembrane region" description="Helical" evidence="8">
    <location>
        <begin position="396"/>
        <end position="420"/>
    </location>
</feature>
<evidence type="ECO:0000259" key="10">
    <source>
        <dbReference type="Pfam" id="PF06808"/>
    </source>
</evidence>
<dbReference type="STRING" id="1848.SAMN05443637_103320"/>
<dbReference type="Pfam" id="PF06808">
    <property type="entry name" value="DctM"/>
    <property type="match status" value="1"/>
</dbReference>
<feature type="transmembrane region" description="Helical" evidence="8">
    <location>
        <begin position="65"/>
        <end position="82"/>
    </location>
</feature>
<dbReference type="RefSeq" id="WP_084754479.1">
    <property type="nucleotide sequence ID" value="NZ_CALGVN010000015.1"/>
</dbReference>
<dbReference type="GO" id="GO:0005886">
    <property type="term" value="C:plasma membrane"/>
    <property type="evidence" value="ECO:0007669"/>
    <property type="project" value="UniProtKB-SubCell"/>
</dbReference>
<feature type="transmembrane region" description="Helical" evidence="8">
    <location>
        <begin position="637"/>
        <end position="658"/>
    </location>
</feature>
<feature type="transmembrane region" description="Helical" evidence="8">
    <location>
        <begin position="324"/>
        <end position="348"/>
    </location>
</feature>
<evidence type="ECO:0000313" key="12">
    <source>
        <dbReference type="Proteomes" id="UP000184363"/>
    </source>
</evidence>
<feature type="transmembrane region" description="Helical" evidence="8">
    <location>
        <begin position="549"/>
        <end position="579"/>
    </location>
</feature>
<accession>A0A1M6QH58</accession>
<dbReference type="InterPro" id="IPR055348">
    <property type="entry name" value="DctQ"/>
</dbReference>
<feature type="transmembrane region" description="Helical" evidence="8">
    <location>
        <begin position="226"/>
        <end position="259"/>
    </location>
</feature>
<dbReference type="GO" id="GO:0022857">
    <property type="term" value="F:transmembrane transporter activity"/>
    <property type="evidence" value="ECO:0007669"/>
    <property type="project" value="TreeGrafter"/>
</dbReference>
<feature type="transmembrane region" description="Helical" evidence="8">
    <location>
        <begin position="27"/>
        <end position="45"/>
    </location>
</feature>